<feature type="non-terminal residue" evidence="1">
    <location>
        <position position="1"/>
    </location>
</feature>
<evidence type="ECO:0000313" key="2">
    <source>
        <dbReference type="Proteomes" id="UP000663868"/>
    </source>
</evidence>
<feature type="non-terminal residue" evidence="1">
    <location>
        <position position="38"/>
    </location>
</feature>
<reference evidence="1" key="1">
    <citation type="submission" date="2021-02" db="EMBL/GenBank/DDBJ databases">
        <authorList>
            <person name="Nowell W R."/>
        </authorList>
    </citation>
    <scope>NUCLEOTIDE SEQUENCE</scope>
</reference>
<comment type="caution">
    <text evidence="1">The sequence shown here is derived from an EMBL/GenBank/DDBJ whole genome shotgun (WGS) entry which is preliminary data.</text>
</comment>
<dbReference type="EMBL" id="CAJOBB010029060">
    <property type="protein sequence ID" value="CAF4434049.1"/>
    <property type="molecule type" value="Genomic_DNA"/>
</dbReference>
<gene>
    <name evidence="1" type="ORF">KXQ929_LOCUS52960</name>
</gene>
<organism evidence="1 2">
    <name type="scientific">Adineta steineri</name>
    <dbReference type="NCBI Taxonomy" id="433720"/>
    <lineage>
        <taxon>Eukaryota</taxon>
        <taxon>Metazoa</taxon>
        <taxon>Spiralia</taxon>
        <taxon>Gnathifera</taxon>
        <taxon>Rotifera</taxon>
        <taxon>Eurotatoria</taxon>
        <taxon>Bdelloidea</taxon>
        <taxon>Adinetida</taxon>
        <taxon>Adinetidae</taxon>
        <taxon>Adineta</taxon>
    </lineage>
</organism>
<proteinExistence type="predicted"/>
<dbReference type="AlphaFoldDB" id="A0A820R9F9"/>
<evidence type="ECO:0000313" key="1">
    <source>
        <dbReference type="EMBL" id="CAF4434049.1"/>
    </source>
</evidence>
<accession>A0A820R9F9</accession>
<dbReference type="Proteomes" id="UP000663868">
    <property type="component" value="Unassembled WGS sequence"/>
</dbReference>
<sequence length="38" mass="4428">IEDLIDLHHRPLLEKQTEWEFMPQVNPRASCGLVGLQN</sequence>
<protein>
    <submittedName>
        <fullName evidence="1">Uncharacterized protein</fullName>
    </submittedName>
</protein>
<name>A0A820R9F9_9BILA</name>